<comment type="caution">
    <text evidence="1">The sequence shown here is derived from an EMBL/GenBank/DDBJ whole genome shotgun (WGS) entry which is preliminary data.</text>
</comment>
<protein>
    <submittedName>
        <fullName evidence="1">Uncharacterized protein</fullName>
    </submittedName>
</protein>
<dbReference type="Proteomes" id="UP000885847">
    <property type="component" value="Unassembled WGS sequence"/>
</dbReference>
<dbReference type="AlphaFoldDB" id="A0A7C0VBG4"/>
<dbReference type="EMBL" id="DQWE01000031">
    <property type="protein sequence ID" value="HDI82288.1"/>
    <property type="molecule type" value="Genomic_DNA"/>
</dbReference>
<evidence type="ECO:0000313" key="1">
    <source>
        <dbReference type="EMBL" id="HDI82288.1"/>
    </source>
</evidence>
<organism evidence="1">
    <name type="scientific">candidate division WOR-3 bacterium</name>
    <dbReference type="NCBI Taxonomy" id="2052148"/>
    <lineage>
        <taxon>Bacteria</taxon>
        <taxon>Bacteria division WOR-3</taxon>
    </lineage>
</organism>
<name>A0A7C0VBG4_UNCW3</name>
<accession>A0A7C0VBG4</accession>
<proteinExistence type="predicted"/>
<gene>
    <name evidence="1" type="ORF">ENF18_00670</name>
</gene>
<reference evidence="1" key="1">
    <citation type="journal article" date="2020" name="mSystems">
        <title>Genome- and Community-Level Interaction Insights into Carbon Utilization and Element Cycling Functions of Hydrothermarchaeota in Hydrothermal Sediment.</title>
        <authorList>
            <person name="Zhou Z."/>
            <person name="Liu Y."/>
            <person name="Xu W."/>
            <person name="Pan J."/>
            <person name="Luo Z.H."/>
            <person name="Li M."/>
        </authorList>
    </citation>
    <scope>NUCLEOTIDE SEQUENCE [LARGE SCALE GENOMIC DNA]</scope>
    <source>
        <strain evidence="1">HyVt-102</strain>
    </source>
</reference>
<sequence>MMIVNSLRKIAETKRYVVLTKVRETVPATFWQNFLFPLVWHPDWELSFPVMTGELKEGYLDGLQNPVEFVILKKSDGHSRPRNIEDTLISESPRYDLFKDELVFFESKKMEEEFIILKKVFKKIYVGGKPVDTYEEFKRTHIKARMPSTEDLCYNCSPYSFVGVSMTKNITDEFFEDEPEASMGLKYLLISKSGRVFFLLGKSFDIFVYTHEGIYSYDEAYELLDDEEFIAGYPEYIFASSLVPAYFVGMRKRGLIRRRRPLNKEVIINPALEAKIMVFPGNNSEERIENYHGYIKLHLEKSVLPILPHDMKIVGRPSPRPPYFLCLPRL</sequence>